<dbReference type="EMBL" id="JAQZSM010000014">
    <property type="protein sequence ID" value="MDD7972355.1"/>
    <property type="molecule type" value="Genomic_DNA"/>
</dbReference>
<protein>
    <recommendedName>
        <fullName evidence="3">CMD domain protein</fullName>
    </recommendedName>
</protein>
<dbReference type="RefSeq" id="WP_274353032.1">
    <property type="nucleotide sequence ID" value="NZ_JAQZSM010000014.1"/>
</dbReference>
<reference evidence="1" key="1">
    <citation type="submission" date="2023-02" db="EMBL/GenBank/DDBJ databases">
        <title>Description of Roseinatronobacter alkalisoli sp. nov., an alkaliphilic bacerium isolated from soda soil.</title>
        <authorList>
            <person name="Wei W."/>
        </authorList>
    </citation>
    <scope>NUCLEOTIDE SEQUENCE</scope>
    <source>
        <strain evidence="1">HJB301</strain>
    </source>
</reference>
<sequence length="158" mass="16802">MNDHILERAANVPATGPLAEALRTRSRLMELTQASHDAALRPATPGSISFTERAALAARMVQICKDSALADHYIGLAGATVPAWATPDTRADDARLDALIAYADKITLSPRDATPEDIDALRAAGIDEGDIVRLAGLVAFVNYQLRVAKVLRAMGGTR</sequence>
<dbReference type="SUPFAM" id="SSF69118">
    <property type="entry name" value="AhpD-like"/>
    <property type="match status" value="1"/>
</dbReference>
<name>A0ABT5TB56_9RHOB</name>
<organism evidence="1 2">
    <name type="scientific">Roseinatronobacter alkalisoli</name>
    <dbReference type="NCBI Taxonomy" id="3028235"/>
    <lineage>
        <taxon>Bacteria</taxon>
        <taxon>Pseudomonadati</taxon>
        <taxon>Pseudomonadota</taxon>
        <taxon>Alphaproteobacteria</taxon>
        <taxon>Rhodobacterales</taxon>
        <taxon>Paracoccaceae</taxon>
        <taxon>Roseinatronobacter</taxon>
    </lineage>
</organism>
<evidence type="ECO:0000313" key="2">
    <source>
        <dbReference type="Proteomes" id="UP001431784"/>
    </source>
</evidence>
<proteinExistence type="predicted"/>
<evidence type="ECO:0000313" key="1">
    <source>
        <dbReference type="EMBL" id="MDD7972355.1"/>
    </source>
</evidence>
<dbReference type="Proteomes" id="UP001431784">
    <property type="component" value="Unassembled WGS sequence"/>
</dbReference>
<accession>A0ABT5TB56</accession>
<keyword evidence="2" id="KW-1185">Reference proteome</keyword>
<comment type="caution">
    <text evidence="1">The sequence shown here is derived from an EMBL/GenBank/DDBJ whole genome shotgun (WGS) entry which is preliminary data.</text>
</comment>
<dbReference type="Gene3D" id="1.20.1290.10">
    <property type="entry name" value="AhpD-like"/>
    <property type="match status" value="1"/>
</dbReference>
<gene>
    <name evidence="1" type="ORF">PUT78_14740</name>
</gene>
<evidence type="ECO:0008006" key="3">
    <source>
        <dbReference type="Google" id="ProtNLM"/>
    </source>
</evidence>
<dbReference type="InterPro" id="IPR029032">
    <property type="entry name" value="AhpD-like"/>
</dbReference>